<evidence type="ECO:0000313" key="2">
    <source>
        <dbReference type="Proteomes" id="UP000620104"/>
    </source>
</evidence>
<gene>
    <name evidence="1" type="ORF">NliqN6_5183</name>
</gene>
<dbReference type="OrthoDB" id="509124at2759"/>
<dbReference type="EMBL" id="BLZA01000032">
    <property type="protein sequence ID" value="GHJ88781.1"/>
    <property type="molecule type" value="Genomic_DNA"/>
</dbReference>
<reference evidence="1" key="1">
    <citation type="submission" date="2020-07" db="EMBL/GenBank/DDBJ databases">
        <title>Draft Genome Sequence of a Deep-Sea Yeast, Naganishia (Cryptococcus) liquefaciens strain N6.</title>
        <authorList>
            <person name="Han Y.W."/>
            <person name="Kajitani R."/>
            <person name="Morimoto H."/>
            <person name="Parhat M."/>
            <person name="Tsubouchi H."/>
            <person name="Bakenova O."/>
            <person name="Ogata M."/>
            <person name="Argunhan B."/>
            <person name="Aoki R."/>
            <person name="Kajiwara S."/>
            <person name="Itoh T."/>
            <person name="Iwasaki H."/>
        </authorList>
    </citation>
    <scope>NUCLEOTIDE SEQUENCE</scope>
    <source>
        <strain evidence="1">N6</strain>
    </source>
</reference>
<dbReference type="AlphaFoldDB" id="A0A8H3YIP5"/>
<organism evidence="1 2">
    <name type="scientific">Naganishia liquefaciens</name>
    <dbReference type="NCBI Taxonomy" id="104408"/>
    <lineage>
        <taxon>Eukaryota</taxon>
        <taxon>Fungi</taxon>
        <taxon>Dikarya</taxon>
        <taxon>Basidiomycota</taxon>
        <taxon>Agaricomycotina</taxon>
        <taxon>Tremellomycetes</taxon>
        <taxon>Filobasidiales</taxon>
        <taxon>Filobasidiaceae</taxon>
        <taxon>Naganishia</taxon>
    </lineage>
</organism>
<dbReference type="PANTHER" id="PTHR36166">
    <property type="entry name" value="CHROMOSOME 9, WHOLE GENOME SHOTGUN SEQUENCE"/>
    <property type="match status" value="1"/>
</dbReference>
<dbReference type="InterPro" id="IPR019587">
    <property type="entry name" value="Polyketide_cyclase/dehydratase"/>
</dbReference>
<sequence length="165" mass="18396">MADYSHPKNRTVHTSITINAPSETIYRVITDFAALPEWSTFLVSVKPADGSTSDPLAMGSKLNVTINPPESSAMSFTSTVVLSDPPRGFAWVGGYRYVYLGKHMFLLEPAEEGQTKLVHREEFSGVLYTPIMSWMGAGEKTRRGFDRFNEEVKARAERMAKEQAT</sequence>
<accession>A0A8H3YIP5</accession>
<dbReference type="SUPFAM" id="SSF55961">
    <property type="entry name" value="Bet v1-like"/>
    <property type="match status" value="1"/>
</dbReference>
<keyword evidence="2" id="KW-1185">Reference proteome</keyword>
<dbReference type="Proteomes" id="UP000620104">
    <property type="component" value="Unassembled WGS sequence"/>
</dbReference>
<proteinExistence type="predicted"/>
<evidence type="ECO:0000313" key="1">
    <source>
        <dbReference type="EMBL" id="GHJ88781.1"/>
    </source>
</evidence>
<dbReference type="Gene3D" id="3.30.530.20">
    <property type="match status" value="1"/>
</dbReference>
<protein>
    <recommendedName>
        <fullName evidence="3">SRPBCC family protein</fullName>
    </recommendedName>
</protein>
<dbReference type="Pfam" id="PF10604">
    <property type="entry name" value="Polyketide_cyc2"/>
    <property type="match status" value="1"/>
</dbReference>
<evidence type="ECO:0008006" key="3">
    <source>
        <dbReference type="Google" id="ProtNLM"/>
    </source>
</evidence>
<dbReference type="PANTHER" id="PTHR36166:SF1">
    <property type="entry name" value="SRPBCC DOMAIN-CONTAINING PROTEIN"/>
    <property type="match status" value="1"/>
</dbReference>
<dbReference type="InterPro" id="IPR023393">
    <property type="entry name" value="START-like_dom_sf"/>
</dbReference>
<comment type="caution">
    <text evidence="1">The sequence shown here is derived from an EMBL/GenBank/DDBJ whole genome shotgun (WGS) entry which is preliminary data.</text>
</comment>
<dbReference type="CDD" id="cd07822">
    <property type="entry name" value="SRPBCC_4"/>
    <property type="match status" value="1"/>
</dbReference>
<name>A0A8H3YIP5_9TREE</name>